<dbReference type="InterPro" id="IPR012340">
    <property type="entry name" value="NA-bd_OB-fold"/>
</dbReference>
<gene>
    <name evidence="4" type="ORF">HJC23_004882</name>
</gene>
<accession>A0ABD3P4Z2</accession>
<evidence type="ECO:0000256" key="2">
    <source>
        <dbReference type="ARBA" id="ARBA00009761"/>
    </source>
</evidence>
<comment type="subcellular location">
    <subcellularLocation>
        <location evidence="1">Nucleus</location>
    </subcellularLocation>
</comment>
<organism evidence="4 5">
    <name type="scientific">Cyclotella cryptica</name>
    <dbReference type="NCBI Taxonomy" id="29204"/>
    <lineage>
        <taxon>Eukaryota</taxon>
        <taxon>Sar</taxon>
        <taxon>Stramenopiles</taxon>
        <taxon>Ochrophyta</taxon>
        <taxon>Bacillariophyta</taxon>
        <taxon>Coscinodiscophyceae</taxon>
        <taxon>Thalassiosirophycidae</taxon>
        <taxon>Stephanodiscales</taxon>
        <taxon>Stephanodiscaceae</taxon>
        <taxon>Cyclotella</taxon>
    </lineage>
</organism>
<keyword evidence="5" id="KW-1185">Reference proteome</keyword>
<keyword evidence="3" id="KW-0539">Nucleus</keyword>
<evidence type="ECO:0000256" key="3">
    <source>
        <dbReference type="ARBA" id="ARBA00023242"/>
    </source>
</evidence>
<dbReference type="AlphaFoldDB" id="A0ABD3P4Z2"/>
<proteinExistence type="inferred from homology"/>
<comment type="similarity">
    <text evidence="2">Belongs to the replication factor A protein 3 family.</text>
</comment>
<reference evidence="4 5" key="1">
    <citation type="journal article" date="2020" name="G3 (Bethesda)">
        <title>Improved Reference Genome for Cyclotella cryptica CCMP332, a Model for Cell Wall Morphogenesis, Salinity Adaptation, and Lipid Production in Diatoms (Bacillariophyta).</title>
        <authorList>
            <person name="Roberts W.R."/>
            <person name="Downey K.M."/>
            <person name="Ruck E.C."/>
            <person name="Traller J.C."/>
            <person name="Alverson A.J."/>
        </authorList>
    </citation>
    <scope>NUCLEOTIDE SEQUENCE [LARGE SCALE GENOMIC DNA]</scope>
    <source>
        <strain evidence="4 5">CCMP332</strain>
    </source>
</reference>
<dbReference type="Gene3D" id="2.40.50.140">
    <property type="entry name" value="Nucleic acid-binding proteins"/>
    <property type="match status" value="1"/>
</dbReference>
<dbReference type="Proteomes" id="UP001516023">
    <property type="component" value="Unassembled WGS sequence"/>
</dbReference>
<name>A0ABD3P4Z2_9STRA</name>
<evidence type="ECO:0000313" key="5">
    <source>
        <dbReference type="Proteomes" id="UP001516023"/>
    </source>
</evidence>
<sequence>MYNRVCTVSGDEPAVCPRSHPLFPPFLVIFYLRETQAHASSRERPKLTVDNYCIDTIMSQQPDGAFPRVNAAMIKSGQYNNLIVSLVCRTINFDGVGVMLVECADGGKMNVSVDGDYVFSPGKVIEIMGHLVDENALQHFISRELGDEMALDVYNDMITQVYSNPKYKSLFNAFA</sequence>
<dbReference type="InterPro" id="IPR013970">
    <property type="entry name" value="Rfa2"/>
</dbReference>
<dbReference type="Pfam" id="PF08661">
    <property type="entry name" value="Rep_fac-A_3"/>
    <property type="match status" value="1"/>
</dbReference>
<dbReference type="GO" id="GO:0031981">
    <property type="term" value="C:nuclear lumen"/>
    <property type="evidence" value="ECO:0007669"/>
    <property type="project" value="UniProtKB-ARBA"/>
</dbReference>
<dbReference type="EMBL" id="JABMIG020000272">
    <property type="protein sequence ID" value="KAL3782903.1"/>
    <property type="molecule type" value="Genomic_DNA"/>
</dbReference>
<protein>
    <submittedName>
        <fullName evidence="4">Uncharacterized protein</fullName>
    </submittedName>
</protein>
<evidence type="ECO:0000313" key="4">
    <source>
        <dbReference type="EMBL" id="KAL3782903.1"/>
    </source>
</evidence>
<evidence type="ECO:0000256" key="1">
    <source>
        <dbReference type="ARBA" id="ARBA00004123"/>
    </source>
</evidence>
<comment type="caution">
    <text evidence="4">The sequence shown here is derived from an EMBL/GenBank/DDBJ whole genome shotgun (WGS) entry which is preliminary data.</text>
</comment>